<proteinExistence type="predicted"/>
<feature type="transmembrane region" description="Helical" evidence="2">
    <location>
        <begin position="275"/>
        <end position="296"/>
    </location>
</feature>
<evidence type="ECO:0000256" key="2">
    <source>
        <dbReference type="SAM" id="Phobius"/>
    </source>
</evidence>
<dbReference type="RefSeq" id="WP_187749209.1">
    <property type="nucleotide sequence ID" value="NZ_CP060828.1"/>
</dbReference>
<feature type="transmembrane region" description="Helical" evidence="2">
    <location>
        <begin position="95"/>
        <end position="116"/>
    </location>
</feature>
<feature type="transmembrane region" description="Helical" evidence="2">
    <location>
        <begin position="57"/>
        <end position="75"/>
    </location>
</feature>
<dbReference type="Proteomes" id="UP000516052">
    <property type="component" value="Chromosome"/>
</dbReference>
<feature type="transmembrane region" description="Helical" evidence="2">
    <location>
        <begin position="136"/>
        <end position="155"/>
    </location>
</feature>
<sequence>MNEPTSTHRTSRGRTHAEPPAPAPAGLAGPVPVTPHDVPRAQLALARFESARVLRHPAFLTAVALYAALWAYEAWGGGPRGRYPVLQDEDRYTQLPLLLLAAGALVATHLTATRMLRSGAQALCGVLALPPWRRTLAHLVTALPPAGVAAALAGARITAYASSPAAVGSPSTLELATGPAAVLLAGCAGATLAGFTASTMAGPFAVLCLGALLLCGALGVRGLRWTGLVGVEDEFAAPLPSALMDRPVPEHLGYLAAVTGVLALLALVRAGARAVPVRAALALLAVTAVAAGVAQYRPLDDAVAARRADAEQRPGDRQSCRAAGRVTFCAFPEFTRRGQDWQRVTDGVLREAPPGGGPYAVRQRILLDGGPGGVADPPPLEAWARDDARHGTPGAVTVGTDWGTDDIGGGAMLSFAVRFADRVVPGRAQEERPTGELLCRARAVTVLWLAAQATPETADALRSLDRRSTGGISVSTLGSGQSLGVSDPEVRVVRDLLTLPDAEVGSRLRAAWPALADERTSTERAARLLGATPPPDAERGTEGTRCATP</sequence>
<feature type="compositionally biased region" description="Low complexity" evidence="1">
    <location>
        <begin position="24"/>
        <end position="33"/>
    </location>
</feature>
<feature type="transmembrane region" description="Helical" evidence="2">
    <location>
        <begin position="204"/>
        <end position="223"/>
    </location>
</feature>
<dbReference type="AlphaFoldDB" id="A0A7H0IHI6"/>
<keyword evidence="2" id="KW-1133">Transmembrane helix</keyword>
<reference evidence="3 4" key="1">
    <citation type="submission" date="2020-08" db="EMBL/GenBank/DDBJ databases">
        <title>A novel species.</title>
        <authorList>
            <person name="Gao J."/>
        </authorList>
    </citation>
    <scope>NUCLEOTIDE SEQUENCE [LARGE SCALE GENOMIC DNA]</scope>
    <source>
        <strain evidence="3 4">CRXT-G-22</strain>
    </source>
</reference>
<protein>
    <submittedName>
        <fullName evidence="3">Uncharacterized protein</fullName>
    </submittedName>
</protein>
<evidence type="ECO:0000256" key="1">
    <source>
        <dbReference type="SAM" id="MobiDB-lite"/>
    </source>
</evidence>
<dbReference type="EMBL" id="CP060828">
    <property type="protein sequence ID" value="QNP72252.1"/>
    <property type="molecule type" value="Genomic_DNA"/>
</dbReference>
<gene>
    <name evidence="3" type="ORF">IAG44_24440</name>
</gene>
<feature type="region of interest" description="Disordered" evidence="1">
    <location>
        <begin position="1"/>
        <end position="33"/>
    </location>
</feature>
<feature type="region of interest" description="Disordered" evidence="1">
    <location>
        <begin position="523"/>
        <end position="549"/>
    </location>
</feature>
<feature type="transmembrane region" description="Helical" evidence="2">
    <location>
        <begin position="175"/>
        <end position="197"/>
    </location>
</feature>
<accession>A0A7H0IHI6</accession>
<keyword evidence="2" id="KW-0472">Membrane</keyword>
<evidence type="ECO:0000313" key="4">
    <source>
        <dbReference type="Proteomes" id="UP000516052"/>
    </source>
</evidence>
<evidence type="ECO:0000313" key="3">
    <source>
        <dbReference type="EMBL" id="QNP72252.1"/>
    </source>
</evidence>
<dbReference type="KEGG" id="sroi:IAG44_24440"/>
<organism evidence="3 4">
    <name type="scientific">Streptomyces roseirectus</name>
    <dbReference type="NCBI Taxonomy" id="2768066"/>
    <lineage>
        <taxon>Bacteria</taxon>
        <taxon>Bacillati</taxon>
        <taxon>Actinomycetota</taxon>
        <taxon>Actinomycetes</taxon>
        <taxon>Kitasatosporales</taxon>
        <taxon>Streptomycetaceae</taxon>
        <taxon>Streptomyces</taxon>
    </lineage>
</organism>
<name>A0A7H0IHI6_9ACTN</name>
<feature type="transmembrane region" description="Helical" evidence="2">
    <location>
        <begin position="251"/>
        <end position="268"/>
    </location>
</feature>
<keyword evidence="4" id="KW-1185">Reference proteome</keyword>
<keyword evidence="2" id="KW-0812">Transmembrane</keyword>